<evidence type="ECO:0000256" key="3">
    <source>
        <dbReference type="RuleBase" id="RU000408"/>
    </source>
</evidence>
<reference evidence="5 6" key="1">
    <citation type="submission" date="2019-03" db="EMBL/GenBank/DDBJ databases">
        <title>Genomic Encyclopedia of Type Strains, Phase IV (KMG-IV): sequencing the most valuable type-strain genomes for metagenomic binning, comparative biology and taxonomic classification.</title>
        <authorList>
            <person name="Goeker M."/>
        </authorList>
    </citation>
    <scope>NUCLEOTIDE SEQUENCE [LARGE SCALE GENOMIC DNA]</scope>
    <source>
        <strain evidence="5 6">DSM 16326</strain>
    </source>
</reference>
<evidence type="ECO:0000313" key="5">
    <source>
        <dbReference type="EMBL" id="TDY00500.1"/>
    </source>
</evidence>
<evidence type="ECO:0000259" key="4">
    <source>
        <dbReference type="PROSITE" id="PS51857"/>
    </source>
</evidence>
<accession>A0A4R8IN15</accession>
<proteinExistence type="predicted"/>
<keyword evidence="6" id="KW-1185">Reference proteome</keyword>
<dbReference type="InterPro" id="IPR012156">
    <property type="entry name" value="Cold_shock_CspA"/>
</dbReference>
<dbReference type="PIRSF" id="PIRSF002599">
    <property type="entry name" value="Cold_shock_A"/>
    <property type="match status" value="1"/>
</dbReference>
<evidence type="ECO:0000256" key="1">
    <source>
        <dbReference type="ARBA" id="ARBA00004496"/>
    </source>
</evidence>
<gene>
    <name evidence="5" type="ORF">EDC23_2001</name>
</gene>
<dbReference type="AlphaFoldDB" id="A0A4R8IN15"/>
<dbReference type="SUPFAM" id="SSF50249">
    <property type="entry name" value="Nucleic acid-binding proteins"/>
    <property type="match status" value="1"/>
</dbReference>
<keyword evidence="2" id="KW-0963">Cytoplasm</keyword>
<comment type="subcellular location">
    <subcellularLocation>
        <location evidence="1 3">Cytoplasm</location>
    </subcellularLocation>
</comment>
<dbReference type="CDD" id="cd04458">
    <property type="entry name" value="CSP_CDS"/>
    <property type="match status" value="1"/>
</dbReference>
<keyword evidence="5" id="KW-0238">DNA-binding</keyword>
<sequence length="68" mass="7319">MVNGTVKWFNNSKGYGFIQAEEGGEDVFVHYSAISAEGYKTLKEGQPVSFDAERGPKGLHATNVVPSA</sequence>
<dbReference type="SMART" id="SM00357">
    <property type="entry name" value="CSP"/>
    <property type="match status" value="1"/>
</dbReference>
<dbReference type="InterPro" id="IPR019844">
    <property type="entry name" value="CSD_CS"/>
</dbReference>
<dbReference type="PROSITE" id="PS00352">
    <property type="entry name" value="CSD_1"/>
    <property type="match status" value="1"/>
</dbReference>
<dbReference type="InterPro" id="IPR012340">
    <property type="entry name" value="NA-bd_OB-fold"/>
</dbReference>
<comment type="caution">
    <text evidence="5">The sequence shown here is derived from an EMBL/GenBank/DDBJ whole genome shotgun (WGS) entry which is preliminary data.</text>
</comment>
<dbReference type="OrthoDB" id="9810590at2"/>
<dbReference type="EMBL" id="SOQX01000005">
    <property type="protein sequence ID" value="TDY00500.1"/>
    <property type="molecule type" value="Genomic_DNA"/>
</dbReference>
<dbReference type="Pfam" id="PF00313">
    <property type="entry name" value="CSD"/>
    <property type="match status" value="1"/>
</dbReference>
<dbReference type="Proteomes" id="UP000294914">
    <property type="component" value="Unassembled WGS sequence"/>
</dbReference>
<protein>
    <submittedName>
        <fullName evidence="5">Putative cold-shock DNA-binding protein</fullName>
    </submittedName>
</protein>
<feature type="domain" description="CSD" evidence="4">
    <location>
        <begin position="1"/>
        <end position="66"/>
    </location>
</feature>
<organism evidence="5 6">
    <name type="scientific">Thiohalophilus thiocyanatoxydans</name>
    <dbReference type="NCBI Taxonomy" id="381308"/>
    <lineage>
        <taxon>Bacteria</taxon>
        <taxon>Pseudomonadati</taxon>
        <taxon>Pseudomonadota</taxon>
        <taxon>Gammaproteobacteria</taxon>
        <taxon>Thiohalomonadales</taxon>
        <taxon>Thiohalophilaceae</taxon>
        <taxon>Thiohalophilus</taxon>
    </lineage>
</organism>
<dbReference type="GO" id="GO:0003677">
    <property type="term" value="F:DNA binding"/>
    <property type="evidence" value="ECO:0007669"/>
    <property type="project" value="UniProtKB-KW"/>
</dbReference>
<dbReference type="InterPro" id="IPR050181">
    <property type="entry name" value="Cold_shock_domain"/>
</dbReference>
<evidence type="ECO:0000256" key="2">
    <source>
        <dbReference type="ARBA" id="ARBA00022490"/>
    </source>
</evidence>
<dbReference type="PRINTS" id="PR00050">
    <property type="entry name" value="COLDSHOCK"/>
</dbReference>
<dbReference type="InterPro" id="IPR002059">
    <property type="entry name" value="CSP_DNA-bd"/>
</dbReference>
<dbReference type="PROSITE" id="PS51857">
    <property type="entry name" value="CSD_2"/>
    <property type="match status" value="1"/>
</dbReference>
<evidence type="ECO:0000313" key="6">
    <source>
        <dbReference type="Proteomes" id="UP000294914"/>
    </source>
</evidence>
<dbReference type="Gene3D" id="2.40.50.140">
    <property type="entry name" value="Nucleic acid-binding proteins"/>
    <property type="match status" value="1"/>
</dbReference>
<dbReference type="FunFam" id="2.40.50.140:FF:000006">
    <property type="entry name" value="Cold shock protein CspC"/>
    <property type="match status" value="1"/>
</dbReference>
<dbReference type="PANTHER" id="PTHR11544">
    <property type="entry name" value="COLD SHOCK DOMAIN CONTAINING PROTEINS"/>
    <property type="match status" value="1"/>
</dbReference>
<dbReference type="InterPro" id="IPR011129">
    <property type="entry name" value="CSD"/>
</dbReference>
<dbReference type="GO" id="GO:0005829">
    <property type="term" value="C:cytosol"/>
    <property type="evidence" value="ECO:0007669"/>
    <property type="project" value="UniProtKB-ARBA"/>
</dbReference>
<dbReference type="RefSeq" id="WP_134084065.1">
    <property type="nucleotide sequence ID" value="NZ_SOQX01000005.1"/>
</dbReference>
<name>A0A4R8IN15_9GAMM</name>